<evidence type="ECO:0000313" key="5">
    <source>
        <dbReference type="EMBL" id="GGY68456.1"/>
    </source>
</evidence>
<feature type="transmembrane region" description="Helical" evidence="3">
    <location>
        <begin position="12"/>
        <end position="30"/>
    </location>
</feature>
<evidence type="ECO:0000259" key="4">
    <source>
        <dbReference type="PROSITE" id="PS50887"/>
    </source>
</evidence>
<dbReference type="CDD" id="cd01949">
    <property type="entry name" value="GGDEF"/>
    <property type="match status" value="1"/>
</dbReference>
<dbReference type="EMBL" id="BMXV01000003">
    <property type="protein sequence ID" value="GGY68456.1"/>
    <property type="molecule type" value="Genomic_DNA"/>
</dbReference>
<dbReference type="Gene3D" id="3.30.70.270">
    <property type="match status" value="1"/>
</dbReference>
<feature type="transmembrane region" description="Helical" evidence="3">
    <location>
        <begin position="91"/>
        <end position="108"/>
    </location>
</feature>
<dbReference type="Proteomes" id="UP000601597">
    <property type="component" value="Unassembled WGS sequence"/>
</dbReference>
<dbReference type="PROSITE" id="PS50887">
    <property type="entry name" value="GGDEF"/>
    <property type="match status" value="1"/>
</dbReference>
<accession>A0ABQ3AXN4</accession>
<proteinExistence type="predicted"/>
<evidence type="ECO:0000313" key="6">
    <source>
        <dbReference type="Proteomes" id="UP000601597"/>
    </source>
</evidence>
<feature type="transmembrane region" description="Helical" evidence="3">
    <location>
        <begin position="36"/>
        <end position="57"/>
    </location>
</feature>
<dbReference type="PANTHER" id="PTHR45138:SF9">
    <property type="entry name" value="DIGUANYLATE CYCLASE DGCM-RELATED"/>
    <property type="match status" value="1"/>
</dbReference>
<feature type="domain" description="GGDEF" evidence="4">
    <location>
        <begin position="197"/>
        <end position="327"/>
    </location>
</feature>
<dbReference type="SUPFAM" id="SSF55073">
    <property type="entry name" value="Nucleotide cyclase"/>
    <property type="match status" value="1"/>
</dbReference>
<comment type="caution">
    <text evidence="5">The sequence shown here is derived from an EMBL/GenBank/DDBJ whole genome shotgun (WGS) entry which is preliminary data.</text>
</comment>
<feature type="transmembrane region" description="Helical" evidence="3">
    <location>
        <begin position="139"/>
        <end position="156"/>
    </location>
</feature>
<dbReference type="SMART" id="SM00267">
    <property type="entry name" value="GGDEF"/>
    <property type="match status" value="1"/>
</dbReference>
<dbReference type="NCBIfam" id="TIGR00254">
    <property type="entry name" value="GGDEF"/>
    <property type="match status" value="1"/>
</dbReference>
<evidence type="ECO:0000256" key="3">
    <source>
        <dbReference type="SAM" id="Phobius"/>
    </source>
</evidence>
<keyword evidence="3" id="KW-1133">Transmembrane helix</keyword>
<keyword evidence="3" id="KW-0812">Transmembrane</keyword>
<organism evidence="5 6">
    <name type="scientific">Marinobacter zhanjiangensis</name>
    <dbReference type="NCBI Taxonomy" id="578215"/>
    <lineage>
        <taxon>Bacteria</taxon>
        <taxon>Pseudomonadati</taxon>
        <taxon>Pseudomonadota</taxon>
        <taxon>Gammaproteobacteria</taxon>
        <taxon>Pseudomonadales</taxon>
        <taxon>Marinobacteraceae</taxon>
        <taxon>Marinobacter</taxon>
    </lineage>
</organism>
<dbReference type="RefSeq" id="WP_189574878.1">
    <property type="nucleotide sequence ID" value="NZ_BMXV01000003.1"/>
</dbReference>
<dbReference type="PANTHER" id="PTHR45138">
    <property type="entry name" value="REGULATORY COMPONENTS OF SENSORY TRANSDUCTION SYSTEM"/>
    <property type="match status" value="1"/>
</dbReference>
<dbReference type="Pfam" id="PF00990">
    <property type="entry name" value="GGDEF"/>
    <property type="match status" value="1"/>
</dbReference>
<dbReference type="InterPro" id="IPR000160">
    <property type="entry name" value="GGDEF_dom"/>
</dbReference>
<feature type="transmembrane region" description="Helical" evidence="3">
    <location>
        <begin position="115"/>
        <end position="133"/>
    </location>
</feature>
<keyword evidence="6" id="KW-1185">Reference proteome</keyword>
<dbReference type="InterPro" id="IPR029787">
    <property type="entry name" value="Nucleotide_cyclase"/>
</dbReference>
<comment type="catalytic activity">
    <reaction evidence="2">
        <text>2 GTP = 3',3'-c-di-GMP + 2 diphosphate</text>
        <dbReference type="Rhea" id="RHEA:24898"/>
        <dbReference type="ChEBI" id="CHEBI:33019"/>
        <dbReference type="ChEBI" id="CHEBI:37565"/>
        <dbReference type="ChEBI" id="CHEBI:58805"/>
        <dbReference type="EC" id="2.7.7.65"/>
    </reaction>
</comment>
<evidence type="ECO:0000256" key="1">
    <source>
        <dbReference type="ARBA" id="ARBA00012528"/>
    </source>
</evidence>
<gene>
    <name evidence="5" type="ORF">GCM10007071_14040</name>
</gene>
<evidence type="ECO:0000256" key="2">
    <source>
        <dbReference type="ARBA" id="ARBA00034247"/>
    </source>
</evidence>
<name>A0ABQ3AXN4_9GAMM</name>
<dbReference type="InterPro" id="IPR050469">
    <property type="entry name" value="Diguanylate_Cyclase"/>
</dbReference>
<reference evidence="6" key="1">
    <citation type="journal article" date="2019" name="Int. J. Syst. Evol. Microbiol.">
        <title>The Global Catalogue of Microorganisms (GCM) 10K type strain sequencing project: providing services to taxonomists for standard genome sequencing and annotation.</title>
        <authorList>
            <consortium name="The Broad Institute Genomics Platform"/>
            <consortium name="The Broad Institute Genome Sequencing Center for Infectious Disease"/>
            <person name="Wu L."/>
            <person name="Ma J."/>
        </authorList>
    </citation>
    <scope>NUCLEOTIDE SEQUENCE [LARGE SCALE GENOMIC DNA]</scope>
    <source>
        <strain evidence="6">KCTC 22280</strain>
    </source>
</reference>
<protein>
    <recommendedName>
        <fullName evidence="1">diguanylate cyclase</fullName>
        <ecNumber evidence="1">2.7.7.65</ecNumber>
    </recommendedName>
</protein>
<keyword evidence="3" id="KW-0472">Membrane</keyword>
<dbReference type="InterPro" id="IPR043128">
    <property type="entry name" value="Rev_trsase/Diguanyl_cyclase"/>
</dbReference>
<sequence>MTETRLRTVTSALAYGLCTLFFAMLALQNLRFGFYSLFYLSAGLSAISLGGCLYTLAVSTYQLRARGHVPLALALELLTLMAAWVNGTITAAFWSLPVLALAFLVLPLRSALKVTLPLALALMMLLTIALPLADSLPSIMAFVLLIASAGLASWHYDHMAQSAEDLAIIDPVTGAHNARFLDETLQKEISRARATTHPVSILMLDIDHHEQVLEMLGADQTNSLYRQLAEHLFTLIRAGDTLYFLGNGRFCLILPFTHEEGARVTAERIRRSIAEAQWPRVGRMTVSIGATTHINQDSLAERLRQRATEALEEAGRRGHDRVWFSANPHRAA</sequence>
<dbReference type="EC" id="2.7.7.65" evidence="1"/>